<feature type="compositionally biased region" description="Low complexity" evidence="1">
    <location>
        <begin position="109"/>
        <end position="135"/>
    </location>
</feature>
<feature type="compositionally biased region" description="Basic and acidic residues" evidence="1">
    <location>
        <begin position="242"/>
        <end position="251"/>
    </location>
</feature>
<evidence type="ECO:0000313" key="2">
    <source>
        <dbReference type="EMBL" id="KAK3003386.1"/>
    </source>
</evidence>
<feature type="region of interest" description="Disordered" evidence="1">
    <location>
        <begin position="213"/>
        <end position="251"/>
    </location>
</feature>
<dbReference type="EMBL" id="JAVXUP010002427">
    <property type="protein sequence ID" value="KAK3003386.1"/>
    <property type="molecule type" value="Genomic_DNA"/>
</dbReference>
<evidence type="ECO:0000256" key="1">
    <source>
        <dbReference type="SAM" id="MobiDB-lite"/>
    </source>
</evidence>
<feature type="compositionally biased region" description="Polar residues" evidence="1">
    <location>
        <begin position="417"/>
        <end position="434"/>
    </location>
</feature>
<proteinExistence type="predicted"/>
<feature type="compositionally biased region" description="Low complexity" evidence="1">
    <location>
        <begin position="531"/>
        <end position="547"/>
    </location>
</feature>
<dbReference type="AlphaFoldDB" id="A0AA88V7A1"/>
<evidence type="ECO:0000313" key="3">
    <source>
        <dbReference type="Proteomes" id="UP001188597"/>
    </source>
</evidence>
<feature type="region of interest" description="Disordered" evidence="1">
    <location>
        <begin position="403"/>
        <end position="580"/>
    </location>
</feature>
<dbReference type="Proteomes" id="UP001188597">
    <property type="component" value="Unassembled WGS sequence"/>
</dbReference>
<protein>
    <submittedName>
        <fullName evidence="2">Uncharacterized protein</fullName>
    </submittedName>
</protein>
<name>A0AA88V7A1_9ASTE</name>
<feature type="compositionally biased region" description="Polar residues" evidence="1">
    <location>
        <begin position="516"/>
        <end position="527"/>
    </location>
</feature>
<comment type="caution">
    <text evidence="2">The sequence shown here is derived from an EMBL/GenBank/DDBJ whole genome shotgun (WGS) entry which is preliminary data.</text>
</comment>
<feature type="region of interest" description="Disordered" evidence="1">
    <location>
        <begin position="106"/>
        <end position="146"/>
    </location>
</feature>
<dbReference type="InterPro" id="IPR021916">
    <property type="entry name" value="DUF3527"/>
</dbReference>
<keyword evidence="3" id="KW-1185">Reference proteome</keyword>
<feature type="compositionally biased region" description="Polar residues" evidence="1">
    <location>
        <begin position="486"/>
        <end position="501"/>
    </location>
</feature>
<dbReference type="Pfam" id="PF12043">
    <property type="entry name" value="DUF3527"/>
    <property type="match status" value="2"/>
</dbReference>
<feature type="region of interest" description="Disordered" evidence="1">
    <location>
        <begin position="1"/>
        <end position="20"/>
    </location>
</feature>
<dbReference type="PANTHER" id="PTHR31390:SF4">
    <property type="entry name" value="DUF3527 DOMAIN-CONTAINING PROTEIN"/>
    <property type="match status" value="1"/>
</dbReference>
<sequence>MDGPLSPHASLKTKLGNKLGSDKRDLTYADLHSEIIKNTDNSQRASLRLHQKQRAGNNSLQNEELVKYMSKLPGYLEKGGNLQDKALSVGVLNWRSLEKWQNNNKQLHSSSTRCSPSSSSNSSFFSTDESSNLSSRGQSCSPARPKMQRHTLQFHLNASPQYTKSFDENVGKFPDMKAIASNPLKGPQDIQQKYHAFSKYPSGMKLRECKRIDSDQRSTPEIKASPGFKNYGAPLSSKGKTKIRDGESAKEANKLEDPCNLIRQDRLVIHQTRQSIPELKASGLKIHGGPLSSTGKMKIQDGESAKAAEKSEDPYNFILHDYPGKHQTVVLLLPRDDHENRDSAISPLFPSMEMNCQNSRESSRRSFLEGSHSKDIHDKLPDILRHSCPLACEVDCIDPSQIEQSSSVDPKGVKLPSGSSQCSRISAKVSSSPSRGKMVEEKASTMPKNSAEGSDQKAGNVAATKVRNRSPTRRFITGMGRIGRGLSSNDNAAVTQVSSKRVTAKSGEQRAEATGCSDSSSSNNPRAVSTDRSSPLRRLLDPLLKPKAVNSHQHEEPALKDSTSTERRSKTSDGPRERIGKAKLDLAYCRKIDFDDSPRSETNGSSTVQALLQVAVKNGLPLFTFAVDNSSDVLAATMRKLNSSTKKDNSWIYTFFAIREAKKKNGSWLSKGGKGKGHGYIPNVVAQMNVTDVPSPNLSTQHPTDQFSIRELVLFAVGLRQLDQQTSDLQPNDELAAIVVKFSKGIKQDAQQCENFNDLSNVAGNSSSEKNDENGLPFGHQGCFTATVILPDGVHGLPSKGEPSPLIQRWESHGLCDCGGWDLGCKTRILASQTQSSMRSLSTKAELSTVRFELFSQGKVGDTRPVFSLSSFKRGIFSVEFSSSLSLLQAFSICIAVLDNRKPSELSQLGTLFEEKLFEETTSLGVEETKDPNQVQVEVPAKYASCPPLSPVGRV</sequence>
<feature type="compositionally biased region" description="Basic and acidic residues" evidence="1">
    <location>
        <begin position="552"/>
        <end position="580"/>
    </location>
</feature>
<gene>
    <name evidence="2" type="ORF">RJ639_018138</name>
</gene>
<accession>A0AA88V7A1</accession>
<organism evidence="2 3">
    <name type="scientific">Escallonia herrerae</name>
    <dbReference type="NCBI Taxonomy" id="1293975"/>
    <lineage>
        <taxon>Eukaryota</taxon>
        <taxon>Viridiplantae</taxon>
        <taxon>Streptophyta</taxon>
        <taxon>Embryophyta</taxon>
        <taxon>Tracheophyta</taxon>
        <taxon>Spermatophyta</taxon>
        <taxon>Magnoliopsida</taxon>
        <taxon>eudicotyledons</taxon>
        <taxon>Gunneridae</taxon>
        <taxon>Pentapetalae</taxon>
        <taxon>asterids</taxon>
        <taxon>campanulids</taxon>
        <taxon>Escalloniales</taxon>
        <taxon>Escalloniaceae</taxon>
        <taxon>Escallonia</taxon>
    </lineage>
</organism>
<dbReference type="PANTHER" id="PTHR31390">
    <property type="entry name" value="EXPRESSED PROTEIN"/>
    <property type="match status" value="1"/>
</dbReference>
<reference evidence="2" key="1">
    <citation type="submission" date="2022-12" db="EMBL/GenBank/DDBJ databases">
        <title>Draft genome assemblies for two species of Escallonia (Escalloniales).</title>
        <authorList>
            <person name="Chanderbali A."/>
            <person name="Dervinis C."/>
            <person name="Anghel I."/>
            <person name="Soltis D."/>
            <person name="Soltis P."/>
            <person name="Zapata F."/>
        </authorList>
    </citation>
    <scope>NUCLEOTIDE SEQUENCE</scope>
    <source>
        <strain evidence="2">UCBG64.0493</strain>
        <tissue evidence="2">Leaf</tissue>
    </source>
</reference>